<sequence>MYENSIELAENKLLLLHIIKSVTIPISNTQLTDIVLENSFINYFTLQQYISELVSTDFLKYVEVDAKKNLELTTKGENVLALFKDRISSQKLTQINNYIASKIEMLKKEFSITADYTLANNDSFIVNLKAIENESILLDLKVNVVSKKQAIDICSKWKSNPTSIYNKIINSLIDEN</sequence>
<accession>A0ACB5RA66</accession>
<gene>
    <name evidence="1" type="ORF">rsdtw13_13260</name>
</gene>
<dbReference type="Proteomes" id="UP001058074">
    <property type="component" value="Unassembled WGS sequence"/>
</dbReference>
<dbReference type="EMBL" id="BROD01000001">
    <property type="protein sequence ID" value="GKX66068.1"/>
    <property type="molecule type" value="Genomic_DNA"/>
</dbReference>
<comment type="caution">
    <text evidence="1">The sequence shown here is derived from an EMBL/GenBank/DDBJ whole genome shotgun (WGS) entry which is preliminary data.</text>
</comment>
<evidence type="ECO:0000313" key="1">
    <source>
        <dbReference type="EMBL" id="GKX66068.1"/>
    </source>
</evidence>
<evidence type="ECO:0000313" key="2">
    <source>
        <dbReference type="Proteomes" id="UP001058074"/>
    </source>
</evidence>
<name>A0ACB5RA66_9CLOT</name>
<reference evidence="1" key="1">
    <citation type="journal article" date="2025" name="Int. J. Syst. Evol. Microbiol.">
        <title>Inconstantimicrobium mannanitabidum sp. nov., a novel member of the family Clostridiaceae isolated from anoxic soil under the treatment of reductive soil disinfestation.</title>
        <authorList>
            <person name="Ueki A."/>
            <person name="Tonouchi A."/>
            <person name="Honma S."/>
            <person name="Kaku N."/>
            <person name="Ueki K."/>
        </authorList>
    </citation>
    <scope>NUCLEOTIDE SEQUENCE</scope>
    <source>
        <strain evidence="1">TW13</strain>
    </source>
</reference>
<organism evidence="1 2">
    <name type="scientific">Inconstantimicrobium mannanitabidum</name>
    <dbReference type="NCBI Taxonomy" id="1604901"/>
    <lineage>
        <taxon>Bacteria</taxon>
        <taxon>Bacillati</taxon>
        <taxon>Bacillota</taxon>
        <taxon>Clostridia</taxon>
        <taxon>Eubacteriales</taxon>
        <taxon>Clostridiaceae</taxon>
        <taxon>Inconstantimicrobium</taxon>
    </lineage>
</organism>
<keyword evidence="2" id="KW-1185">Reference proteome</keyword>
<proteinExistence type="predicted"/>
<protein>
    <submittedName>
        <fullName evidence="1">Uncharacterized protein</fullName>
    </submittedName>
</protein>